<dbReference type="Proteomes" id="UP000017837">
    <property type="component" value="Unassembled WGS sequence"/>
</dbReference>
<dbReference type="Pfam" id="PF07715">
    <property type="entry name" value="Plug"/>
    <property type="match status" value="1"/>
</dbReference>
<sequence>MSLRTTLLTASALTALVAAPVLAQETATSEATTEVIVTGSRGKPRTVTSSPAPIDIISADQISKLAGSLQLRDVLTQLVPSYQAMAVGSSSQDSIVRPAGLRGMSGVHVLVLINGQRRHNSASINLNSGNVSAGANPVDVDLIPASAIDHIEILRDGAAAQYGSDAIAGVINIILKTNKTGSSGSVEAGQRFEGDGTTISAQASQGFALPHNGSTTVSLAIKSSDKVVRNSDVTGTLYDTIGGKPDPREASANRRTYQGGLPEIKSLDLVTNTVIPVTDTTQFFATTTFTTRNARAGQAGRKPNANSNITAIYPNGFTPYYTMKEYDFQLSAGLKTTFKGWDSTLGTTFGRDHVINGADNSLNASLGAASPTSFETYSSQFDQWTTNLDLTRHFDVLGGKALQVSTGAEFRHENYQTHALDEAAYANGGYYYTSGTNKGKPALTGAQGAIIVLPGDEADISRNVTAAYVDLALDVTPKWLVTAAARFETYDDSAGDVVSGKVSTRYTVNDWLTLRGAASTGFRAPSLAQMGYAQTGTQFNLVGTTYQLIESKIVKTDSAVGVALGAQPLKPETSRNYSAGFALTPGHGFTLTLDAYQIELDDRIQLTGLLSSAGVKAILIANGFSGNQYVRYFTNAIDTTTKGIDLVATYNLSTERFGRFRTTLGYNHNETEIDKIAPTPDVLAGLGLTLFDRQTQGYITELQPKDKVILGLDWSAGPYAVNIKETRYGEFSLLGATAATDQKFGAKFITDLEVSRAFGDGYRIAIGAYNLLDVYPDKNTIANTIGSSTYAAYSPFGGYGGYYYARLSWKM</sequence>
<feature type="chain" id="PRO_5004723208" description="TonB-denpendent receptor" evidence="10">
    <location>
        <begin position="24"/>
        <end position="811"/>
    </location>
</feature>
<dbReference type="InterPro" id="IPR037066">
    <property type="entry name" value="Plug_dom_sf"/>
</dbReference>
<comment type="subcellular location">
    <subcellularLocation>
        <location evidence="1 8">Cell outer membrane</location>
        <topology evidence="1 8">Multi-pass membrane protein</topology>
    </subcellularLocation>
</comment>
<protein>
    <recommendedName>
        <fullName evidence="15">TonB-denpendent receptor</fullName>
    </recommendedName>
</protein>
<dbReference type="Pfam" id="PF00593">
    <property type="entry name" value="TonB_dep_Rec_b-barrel"/>
    <property type="match status" value="1"/>
</dbReference>
<dbReference type="PANTHER" id="PTHR47234:SF3">
    <property type="entry name" value="SECRETIN_TONB SHORT N-TERMINAL DOMAIN-CONTAINING PROTEIN"/>
    <property type="match status" value="1"/>
</dbReference>
<dbReference type="PANTHER" id="PTHR47234">
    <property type="match status" value="1"/>
</dbReference>
<dbReference type="eggNOG" id="COG4771">
    <property type="taxonomic scope" value="Bacteria"/>
</dbReference>
<evidence type="ECO:0000313" key="13">
    <source>
        <dbReference type="EMBL" id="ESQ82496.1"/>
    </source>
</evidence>
<dbReference type="InterPro" id="IPR036942">
    <property type="entry name" value="Beta-barrel_TonB_sf"/>
</dbReference>
<dbReference type="STRING" id="1121022.GCA_000376105_04261"/>
<evidence type="ECO:0000256" key="4">
    <source>
        <dbReference type="ARBA" id="ARBA00022692"/>
    </source>
</evidence>
<comment type="caution">
    <text evidence="13">The sequence shown here is derived from an EMBL/GenBank/DDBJ whole genome shotgun (WGS) entry which is preliminary data.</text>
</comment>
<reference evidence="13 14" key="1">
    <citation type="journal article" date="2014" name="Nature">
        <title>Sequential evolution of bacterial morphology by co-option of a developmental regulator.</title>
        <authorList>
            <person name="Jiang C."/>
            <person name="Brown P.J."/>
            <person name="Ducret A."/>
            <person name="Brun Y.V."/>
        </authorList>
    </citation>
    <scope>NUCLEOTIDE SEQUENCE [LARGE SCALE GENOMIC DNA]</scope>
    <source>
        <strain evidence="13 14">DSM 16100</strain>
    </source>
</reference>
<dbReference type="CDD" id="cd01347">
    <property type="entry name" value="ligand_gated_channel"/>
    <property type="match status" value="1"/>
</dbReference>
<feature type="domain" description="TonB-dependent receptor plug" evidence="12">
    <location>
        <begin position="48"/>
        <end position="170"/>
    </location>
</feature>
<keyword evidence="5 9" id="KW-0798">TonB box</keyword>
<evidence type="ECO:0000256" key="3">
    <source>
        <dbReference type="ARBA" id="ARBA00022452"/>
    </source>
</evidence>
<evidence type="ECO:0000259" key="12">
    <source>
        <dbReference type="Pfam" id="PF07715"/>
    </source>
</evidence>
<dbReference type="RefSeq" id="WP_018083944.1">
    <property type="nucleotide sequence ID" value="NZ_AQWM01000052.1"/>
</dbReference>
<dbReference type="PATRIC" id="fig|1121022.4.peg.4303"/>
<dbReference type="SUPFAM" id="SSF56935">
    <property type="entry name" value="Porins"/>
    <property type="match status" value="1"/>
</dbReference>
<keyword evidence="10" id="KW-0732">Signal</keyword>
<evidence type="ECO:0000256" key="10">
    <source>
        <dbReference type="SAM" id="SignalP"/>
    </source>
</evidence>
<comment type="similarity">
    <text evidence="8 9">Belongs to the TonB-dependent receptor family.</text>
</comment>
<feature type="domain" description="TonB-dependent receptor-like beta-barrel" evidence="11">
    <location>
        <begin position="285"/>
        <end position="771"/>
    </location>
</feature>
<evidence type="ECO:0000256" key="9">
    <source>
        <dbReference type="RuleBase" id="RU003357"/>
    </source>
</evidence>
<dbReference type="InterPro" id="IPR012910">
    <property type="entry name" value="Plug_dom"/>
</dbReference>
<organism evidence="13 14">
    <name type="scientific">Asticcacaulis benevestitus DSM 16100 = ATCC BAA-896</name>
    <dbReference type="NCBI Taxonomy" id="1121022"/>
    <lineage>
        <taxon>Bacteria</taxon>
        <taxon>Pseudomonadati</taxon>
        <taxon>Pseudomonadota</taxon>
        <taxon>Alphaproteobacteria</taxon>
        <taxon>Caulobacterales</taxon>
        <taxon>Caulobacteraceae</taxon>
        <taxon>Asticcacaulis</taxon>
    </lineage>
</organism>
<evidence type="ECO:0000259" key="11">
    <source>
        <dbReference type="Pfam" id="PF00593"/>
    </source>
</evidence>
<evidence type="ECO:0000256" key="5">
    <source>
        <dbReference type="ARBA" id="ARBA00023077"/>
    </source>
</evidence>
<dbReference type="Gene3D" id="2.170.130.10">
    <property type="entry name" value="TonB-dependent receptor, plug domain"/>
    <property type="match status" value="1"/>
</dbReference>
<gene>
    <name evidence="13" type="ORF">ABENE_21000</name>
</gene>
<keyword evidence="7 8" id="KW-0998">Cell outer membrane</keyword>
<accession>V4P302</accession>
<keyword evidence="4 8" id="KW-0812">Transmembrane</keyword>
<keyword evidence="14" id="KW-1185">Reference proteome</keyword>
<evidence type="ECO:0000256" key="7">
    <source>
        <dbReference type="ARBA" id="ARBA00023237"/>
    </source>
</evidence>
<dbReference type="AlphaFoldDB" id="V4P302"/>
<evidence type="ECO:0000256" key="8">
    <source>
        <dbReference type="PROSITE-ProRule" id="PRU01360"/>
    </source>
</evidence>
<name>V4P302_9CAUL</name>
<proteinExistence type="inferred from homology"/>
<dbReference type="InterPro" id="IPR000531">
    <property type="entry name" value="Beta-barrel_TonB"/>
</dbReference>
<feature type="signal peptide" evidence="10">
    <location>
        <begin position="1"/>
        <end position="23"/>
    </location>
</feature>
<dbReference type="InterPro" id="IPR039426">
    <property type="entry name" value="TonB-dep_rcpt-like"/>
</dbReference>
<dbReference type="GO" id="GO:0009279">
    <property type="term" value="C:cell outer membrane"/>
    <property type="evidence" value="ECO:0007669"/>
    <property type="project" value="UniProtKB-SubCell"/>
</dbReference>
<keyword evidence="2 8" id="KW-0813">Transport</keyword>
<evidence type="ECO:0000256" key="1">
    <source>
        <dbReference type="ARBA" id="ARBA00004571"/>
    </source>
</evidence>
<dbReference type="EMBL" id="AWGB01000076">
    <property type="protein sequence ID" value="ESQ82496.1"/>
    <property type="molecule type" value="Genomic_DNA"/>
</dbReference>
<keyword evidence="6 8" id="KW-0472">Membrane</keyword>
<dbReference type="Gene3D" id="2.40.170.20">
    <property type="entry name" value="TonB-dependent receptor, beta-barrel domain"/>
    <property type="match status" value="1"/>
</dbReference>
<keyword evidence="3 8" id="KW-1134">Transmembrane beta strand</keyword>
<evidence type="ECO:0000256" key="2">
    <source>
        <dbReference type="ARBA" id="ARBA00022448"/>
    </source>
</evidence>
<dbReference type="PROSITE" id="PS52016">
    <property type="entry name" value="TONB_DEPENDENT_REC_3"/>
    <property type="match status" value="1"/>
</dbReference>
<evidence type="ECO:0000313" key="14">
    <source>
        <dbReference type="Proteomes" id="UP000017837"/>
    </source>
</evidence>
<evidence type="ECO:0008006" key="15">
    <source>
        <dbReference type="Google" id="ProtNLM"/>
    </source>
</evidence>
<evidence type="ECO:0000256" key="6">
    <source>
        <dbReference type="ARBA" id="ARBA00023136"/>
    </source>
</evidence>
<dbReference type="OrthoDB" id="7483329at2"/>